<keyword evidence="1" id="KW-0808">Transferase</keyword>
<reference evidence="1 2" key="1">
    <citation type="submission" date="2021-01" db="EMBL/GenBank/DDBJ databases">
        <title>Genome sequencing of Micromonospora fiedleri MG-37.</title>
        <authorList>
            <person name="Moreland P.E.J."/>
            <person name="Stach J.E.M."/>
        </authorList>
    </citation>
    <scope>NUCLEOTIDE SEQUENCE [LARGE SCALE GENOMIC DNA]</scope>
    <source>
        <strain evidence="1 2">MG-37</strain>
    </source>
</reference>
<proteinExistence type="predicted"/>
<dbReference type="SUPFAM" id="SSF53335">
    <property type="entry name" value="S-adenosyl-L-methionine-dependent methyltransferases"/>
    <property type="match status" value="1"/>
</dbReference>
<dbReference type="InterPro" id="IPR029063">
    <property type="entry name" value="SAM-dependent_MTases_sf"/>
</dbReference>
<dbReference type="CDD" id="cd02440">
    <property type="entry name" value="AdoMet_MTases"/>
    <property type="match status" value="1"/>
</dbReference>
<name>A0ABS1UV46_9ACTN</name>
<protein>
    <submittedName>
        <fullName evidence="1">Class I SAM-dependent methyltransferase</fullName>
    </submittedName>
</protein>
<dbReference type="Pfam" id="PF13489">
    <property type="entry name" value="Methyltransf_23"/>
    <property type="match status" value="1"/>
</dbReference>
<dbReference type="GO" id="GO:0032259">
    <property type="term" value="P:methylation"/>
    <property type="evidence" value="ECO:0007669"/>
    <property type="project" value="UniProtKB-KW"/>
</dbReference>
<dbReference type="RefSeq" id="WP_203224468.1">
    <property type="nucleotide sequence ID" value="NZ_JAETXL010000017.1"/>
</dbReference>
<organism evidence="1 2">
    <name type="scientific">Micromonospora fiedleri</name>
    <dbReference type="NCBI Taxonomy" id="1157498"/>
    <lineage>
        <taxon>Bacteria</taxon>
        <taxon>Bacillati</taxon>
        <taxon>Actinomycetota</taxon>
        <taxon>Actinomycetes</taxon>
        <taxon>Micromonosporales</taxon>
        <taxon>Micromonosporaceae</taxon>
        <taxon>Micromonospora</taxon>
    </lineage>
</organism>
<dbReference type="GO" id="GO:0008168">
    <property type="term" value="F:methyltransferase activity"/>
    <property type="evidence" value="ECO:0007669"/>
    <property type="project" value="UniProtKB-KW"/>
</dbReference>
<accession>A0ABS1UV46</accession>
<evidence type="ECO:0000313" key="1">
    <source>
        <dbReference type="EMBL" id="MBL6280247.1"/>
    </source>
</evidence>
<gene>
    <name evidence="1" type="ORF">JMF97_29210</name>
</gene>
<dbReference type="Proteomes" id="UP000661193">
    <property type="component" value="Unassembled WGS sequence"/>
</dbReference>
<keyword evidence="2" id="KW-1185">Reference proteome</keyword>
<evidence type="ECO:0000313" key="2">
    <source>
        <dbReference type="Proteomes" id="UP000661193"/>
    </source>
</evidence>
<sequence length="249" mass="27403">MTTTPLPAHTAPPLLDPIFLTDLDRLDIRTNQRILEIGAGTGNVTARLAQLVGRYGSVTAVDADTSQLTPTSVIDLAPRDLDREMLPGKLDSYDHIIARWPHPLRDPIDVLEQMIARLRPDGWLVLADFTPTPPRIHRAPDNEDATLIHAVMQQLHTTITNRDGGTWTADPETLLLNNGIVQYCVHTTTETWTGGGPGGRLVTGVVTHRRPHLTGITDADADRFAALMADPTVLLSSYERRFIHARKGN</sequence>
<dbReference type="EMBL" id="JAETXL010000017">
    <property type="protein sequence ID" value="MBL6280247.1"/>
    <property type="molecule type" value="Genomic_DNA"/>
</dbReference>
<keyword evidence="1" id="KW-0489">Methyltransferase</keyword>
<comment type="caution">
    <text evidence="1">The sequence shown here is derived from an EMBL/GenBank/DDBJ whole genome shotgun (WGS) entry which is preliminary data.</text>
</comment>
<dbReference type="Gene3D" id="3.40.50.150">
    <property type="entry name" value="Vaccinia Virus protein VP39"/>
    <property type="match status" value="1"/>
</dbReference>